<comment type="subcellular location">
    <subcellularLocation>
        <location evidence="1 7">Cell membrane</location>
        <topology evidence="1 7">Multi-pass membrane protein</topology>
    </subcellularLocation>
</comment>
<evidence type="ECO:0000256" key="4">
    <source>
        <dbReference type="ARBA" id="ARBA00022692"/>
    </source>
</evidence>
<evidence type="ECO:0000256" key="6">
    <source>
        <dbReference type="ARBA" id="ARBA00023136"/>
    </source>
</evidence>
<gene>
    <name evidence="9" type="ORF">CH333_00445</name>
</gene>
<dbReference type="PROSITE" id="PS50928">
    <property type="entry name" value="ABC_TM1"/>
    <property type="match status" value="1"/>
</dbReference>
<feature type="domain" description="ABC transmembrane type-1" evidence="8">
    <location>
        <begin position="67"/>
        <end position="301"/>
    </location>
</feature>
<evidence type="ECO:0000256" key="1">
    <source>
        <dbReference type="ARBA" id="ARBA00004651"/>
    </source>
</evidence>
<organism evidence="9 10">
    <name type="scientific">candidate division WOR-3 bacterium JGI_Cruoil_03_44_89</name>
    <dbReference type="NCBI Taxonomy" id="1973748"/>
    <lineage>
        <taxon>Bacteria</taxon>
        <taxon>Bacteria division WOR-3</taxon>
    </lineage>
</organism>
<evidence type="ECO:0000256" key="2">
    <source>
        <dbReference type="ARBA" id="ARBA00022448"/>
    </source>
</evidence>
<dbReference type="SUPFAM" id="SSF161098">
    <property type="entry name" value="MetI-like"/>
    <property type="match status" value="1"/>
</dbReference>
<evidence type="ECO:0000256" key="7">
    <source>
        <dbReference type="RuleBase" id="RU363032"/>
    </source>
</evidence>
<dbReference type="PANTHER" id="PTHR30193:SF37">
    <property type="entry name" value="INNER MEMBRANE ABC TRANSPORTER PERMEASE PROTEIN YCJO"/>
    <property type="match status" value="1"/>
</dbReference>
<feature type="transmembrane region" description="Helical" evidence="7">
    <location>
        <begin position="104"/>
        <end position="124"/>
    </location>
</feature>
<feature type="transmembrane region" description="Helical" evidence="7">
    <location>
        <begin position="280"/>
        <end position="300"/>
    </location>
</feature>
<name>A0A235BZH4_UNCW3</name>
<evidence type="ECO:0000256" key="3">
    <source>
        <dbReference type="ARBA" id="ARBA00022475"/>
    </source>
</evidence>
<dbReference type="EMBL" id="NOZQ01000004">
    <property type="protein sequence ID" value="OYD17559.1"/>
    <property type="molecule type" value="Genomic_DNA"/>
</dbReference>
<evidence type="ECO:0000313" key="9">
    <source>
        <dbReference type="EMBL" id="OYD17559.1"/>
    </source>
</evidence>
<keyword evidence="3" id="KW-1003">Cell membrane</keyword>
<keyword evidence="5 7" id="KW-1133">Transmembrane helix</keyword>
<accession>A0A235BZH4</accession>
<keyword evidence="4 7" id="KW-0812">Transmembrane</keyword>
<sequence>MNKKKLFIRPFLYLLPAIIIIAVFRFLPILYVMRVSLYKWGMGGAEKFVGLGNYLRAFGDLYFWQSLTNTMWYVIFVVPLTILFSLLIALLLNSKIRALGFYRTTYFLPVVTSIVAISMVWKWIYHPRIGLANHILSILRIPPQGWLSEWRGIFEIMSGRNLPNALAGPSLALLSIIIMMVWKSIGYNMIIFLAGLQNIPRHYYEAAEVDGAGRFTVFRNITWPLLSSTTFYVLIMTTIVSFQVFAPVWLMTGPPAGGPLGTTNVLVYYLYDAAFNYSSYGYASALSMILFIVILSLTVIQRRMVERRVYYE</sequence>
<comment type="caution">
    <text evidence="9">The sequence shown here is derived from an EMBL/GenBank/DDBJ whole genome shotgun (WGS) entry which is preliminary data.</text>
</comment>
<feature type="transmembrane region" description="Helical" evidence="7">
    <location>
        <begin position="71"/>
        <end position="92"/>
    </location>
</feature>
<feature type="transmembrane region" description="Helical" evidence="7">
    <location>
        <begin position="229"/>
        <end position="250"/>
    </location>
</feature>
<evidence type="ECO:0000256" key="5">
    <source>
        <dbReference type="ARBA" id="ARBA00022989"/>
    </source>
</evidence>
<protein>
    <submittedName>
        <fullName evidence="9">Sugar ABC transporter permease</fullName>
    </submittedName>
</protein>
<reference evidence="9 10" key="1">
    <citation type="submission" date="2017-07" db="EMBL/GenBank/DDBJ databases">
        <title>Recovery of genomes from metagenomes via a dereplication, aggregation, and scoring strategy.</title>
        <authorList>
            <person name="Sieber C.M."/>
            <person name="Probst A.J."/>
            <person name="Sharrar A."/>
            <person name="Thomas B.C."/>
            <person name="Hess M."/>
            <person name="Tringe S.G."/>
            <person name="Banfield J.F."/>
        </authorList>
    </citation>
    <scope>NUCLEOTIDE SEQUENCE [LARGE SCALE GENOMIC DNA]</scope>
    <source>
        <strain evidence="9">JGI_Cruoil_03_44_89</strain>
    </source>
</reference>
<feature type="transmembrane region" description="Helical" evidence="7">
    <location>
        <begin position="12"/>
        <end position="33"/>
    </location>
</feature>
<dbReference type="GO" id="GO:0055085">
    <property type="term" value="P:transmembrane transport"/>
    <property type="evidence" value="ECO:0007669"/>
    <property type="project" value="InterPro"/>
</dbReference>
<dbReference type="InterPro" id="IPR000515">
    <property type="entry name" value="MetI-like"/>
</dbReference>
<dbReference type="Pfam" id="PF00528">
    <property type="entry name" value="BPD_transp_1"/>
    <property type="match status" value="1"/>
</dbReference>
<dbReference type="InterPro" id="IPR051393">
    <property type="entry name" value="ABC_transporter_permease"/>
</dbReference>
<evidence type="ECO:0000259" key="8">
    <source>
        <dbReference type="PROSITE" id="PS50928"/>
    </source>
</evidence>
<comment type="similarity">
    <text evidence="7">Belongs to the binding-protein-dependent transport system permease family.</text>
</comment>
<dbReference type="InterPro" id="IPR035906">
    <property type="entry name" value="MetI-like_sf"/>
</dbReference>
<proteinExistence type="inferred from homology"/>
<dbReference type="CDD" id="cd06261">
    <property type="entry name" value="TM_PBP2"/>
    <property type="match status" value="1"/>
</dbReference>
<feature type="transmembrane region" description="Helical" evidence="7">
    <location>
        <begin position="171"/>
        <end position="194"/>
    </location>
</feature>
<evidence type="ECO:0000313" key="10">
    <source>
        <dbReference type="Proteomes" id="UP000215215"/>
    </source>
</evidence>
<dbReference type="Proteomes" id="UP000215215">
    <property type="component" value="Unassembled WGS sequence"/>
</dbReference>
<dbReference type="Gene3D" id="1.10.3720.10">
    <property type="entry name" value="MetI-like"/>
    <property type="match status" value="1"/>
</dbReference>
<keyword evidence="2 7" id="KW-0813">Transport</keyword>
<keyword evidence="6 7" id="KW-0472">Membrane</keyword>
<dbReference type="AlphaFoldDB" id="A0A235BZH4"/>
<dbReference type="PANTHER" id="PTHR30193">
    <property type="entry name" value="ABC TRANSPORTER PERMEASE PROTEIN"/>
    <property type="match status" value="1"/>
</dbReference>
<dbReference type="GO" id="GO:0005886">
    <property type="term" value="C:plasma membrane"/>
    <property type="evidence" value="ECO:0007669"/>
    <property type="project" value="UniProtKB-SubCell"/>
</dbReference>